<comment type="caution">
    <text evidence="2">The sequence shown here is derived from an EMBL/GenBank/DDBJ whole genome shotgun (WGS) entry which is preliminary data.</text>
</comment>
<accession>A0A8H7WEW1</accession>
<name>A0A8H7WEW1_9HELO</name>
<gene>
    <name evidence="2" type="ORF">IFR04_003378</name>
</gene>
<keyword evidence="3" id="KW-1185">Reference proteome</keyword>
<dbReference type="Proteomes" id="UP000664132">
    <property type="component" value="Unassembled WGS sequence"/>
</dbReference>
<organism evidence="2 3">
    <name type="scientific">Cadophora malorum</name>
    <dbReference type="NCBI Taxonomy" id="108018"/>
    <lineage>
        <taxon>Eukaryota</taxon>
        <taxon>Fungi</taxon>
        <taxon>Dikarya</taxon>
        <taxon>Ascomycota</taxon>
        <taxon>Pezizomycotina</taxon>
        <taxon>Leotiomycetes</taxon>
        <taxon>Helotiales</taxon>
        <taxon>Ploettnerulaceae</taxon>
        <taxon>Cadophora</taxon>
    </lineage>
</organism>
<evidence type="ECO:0000313" key="2">
    <source>
        <dbReference type="EMBL" id="KAG4423555.1"/>
    </source>
</evidence>
<dbReference type="InterPro" id="IPR010730">
    <property type="entry name" value="HET"/>
</dbReference>
<dbReference type="Pfam" id="PF06985">
    <property type="entry name" value="HET"/>
    <property type="match status" value="1"/>
</dbReference>
<sequence length="594" mass="66894">MNELSPYRYQSLTGDEVRLLKILTVEDDIVCNLIHHSLTNAPSFQALSYVWGTESPSEFIQCDGANLMATPHLLNGLQTLSRQVGAELLWIDAICVNQEDDDEKEIQVPRMTEIYSSATRVIIWLGPACDDSDLVMGMIPELNTLFGIIEDIGTITKSTLIPYGLPAIEDPVWLAVFKLAFRDWFSRLWVVQEAILAWSIVILCGEMQLEFEEMVKFIDFLRLSLLMDDVILEHNFRVPESDNGFIALPLIEQFRQMRSGGGDIHLYSLLQLSRRKLARENVDKVYGMMGVMSAELRDKIKVDYSSAARRDFWQTYINVSTISLEVHGFLVLSMAPSDQKHPELPSWCPDFRHDSETNSLYTTYCAGMADPDFDEVRIPKPIIRTPEPKRVEFRGLEMDKVKDIVELCPKAIHHVRYSLQKAEMVLNCEARCLKLSKAALGTGDAIPNQHIGTLVTGMHPDRSFYYVAQAVEDYHCMRATLQDVISQNGASETMPQDQAAIVSAERYLGAMSVAWRGSAFFSTEDGRIGIGPKSTKAGDSICIFFGAHVPRILRFDSTRMIHLFVGSAFVSGLMSGTEFYARDPCNTYKCFVVG</sequence>
<evidence type="ECO:0000313" key="3">
    <source>
        <dbReference type="Proteomes" id="UP000664132"/>
    </source>
</evidence>
<protein>
    <recommendedName>
        <fullName evidence="1">Heterokaryon incompatibility domain-containing protein</fullName>
    </recommendedName>
</protein>
<evidence type="ECO:0000259" key="1">
    <source>
        <dbReference type="Pfam" id="PF06985"/>
    </source>
</evidence>
<dbReference type="PANTHER" id="PTHR24148">
    <property type="entry name" value="ANKYRIN REPEAT DOMAIN-CONTAINING PROTEIN 39 HOMOLOG-RELATED"/>
    <property type="match status" value="1"/>
</dbReference>
<proteinExistence type="predicted"/>
<reference evidence="2" key="1">
    <citation type="submission" date="2021-02" db="EMBL/GenBank/DDBJ databases">
        <title>Genome sequence Cadophora malorum strain M34.</title>
        <authorList>
            <person name="Stefanovic E."/>
            <person name="Vu D."/>
            <person name="Scully C."/>
            <person name="Dijksterhuis J."/>
            <person name="Roader J."/>
            <person name="Houbraken J."/>
        </authorList>
    </citation>
    <scope>NUCLEOTIDE SEQUENCE</scope>
    <source>
        <strain evidence="2">M34</strain>
    </source>
</reference>
<dbReference type="EMBL" id="JAFJYH010000033">
    <property type="protein sequence ID" value="KAG4423555.1"/>
    <property type="molecule type" value="Genomic_DNA"/>
</dbReference>
<feature type="domain" description="Heterokaryon incompatibility" evidence="1">
    <location>
        <begin position="44"/>
        <end position="193"/>
    </location>
</feature>
<dbReference type="InterPro" id="IPR052895">
    <property type="entry name" value="HetReg/Transcr_Mod"/>
</dbReference>
<dbReference type="OrthoDB" id="3556612at2759"/>
<dbReference type="Pfam" id="PF26639">
    <property type="entry name" value="Het-6_barrel"/>
    <property type="match status" value="1"/>
</dbReference>
<dbReference type="PANTHER" id="PTHR24148:SF73">
    <property type="entry name" value="HET DOMAIN PROTEIN (AFU_ORTHOLOGUE AFUA_8G01020)"/>
    <property type="match status" value="1"/>
</dbReference>
<dbReference type="AlphaFoldDB" id="A0A8H7WEW1"/>